<accession>A0A3T0N1I3</accession>
<organism evidence="2 3">
    <name type="scientific">Parasedimentitalea marina</name>
    <dbReference type="NCBI Taxonomy" id="2483033"/>
    <lineage>
        <taxon>Bacteria</taxon>
        <taxon>Pseudomonadati</taxon>
        <taxon>Pseudomonadota</taxon>
        <taxon>Alphaproteobacteria</taxon>
        <taxon>Rhodobacterales</taxon>
        <taxon>Paracoccaceae</taxon>
        <taxon>Parasedimentitalea</taxon>
    </lineage>
</organism>
<dbReference type="InterPro" id="IPR022225">
    <property type="entry name" value="Phage_tail_fibre_N"/>
</dbReference>
<evidence type="ECO:0000259" key="1">
    <source>
        <dbReference type="Pfam" id="PF12571"/>
    </source>
</evidence>
<protein>
    <submittedName>
        <fullName evidence="2">Transposase</fullName>
    </submittedName>
</protein>
<dbReference type="RefSeq" id="WP_127748445.1">
    <property type="nucleotide sequence ID" value="NZ_CP033219.1"/>
</dbReference>
<keyword evidence="3" id="KW-1185">Reference proteome</keyword>
<evidence type="ECO:0000313" key="2">
    <source>
        <dbReference type="EMBL" id="AZV77884.1"/>
    </source>
</evidence>
<dbReference type="Pfam" id="PF12571">
    <property type="entry name" value="Phage_tail_fib"/>
    <property type="match status" value="1"/>
</dbReference>
<feature type="domain" description="Phage tail fibre protein N-terminal" evidence="1">
    <location>
        <begin position="3"/>
        <end position="96"/>
    </location>
</feature>
<dbReference type="OrthoDB" id="7710585at2"/>
<proteinExistence type="predicted"/>
<dbReference type="Proteomes" id="UP000283063">
    <property type="component" value="Chromosome"/>
</dbReference>
<sequence>MTQTLLTDIGVSLINAAAGSGTQVAITEVAIGDANGASYDPGHGQIGLRNERTRVAITKRHIVDSNAWRITAEFAPGDPVFDAREMGFFDSEGNLIFLWAGSDFQPFTVGVVTHIAEHILSFSQIAEGLVIIDAPDDALFDLTVATAYSHATLHLEQFNQSELLRALTGSY</sequence>
<evidence type="ECO:0000313" key="3">
    <source>
        <dbReference type="Proteomes" id="UP000283063"/>
    </source>
</evidence>
<dbReference type="AlphaFoldDB" id="A0A3T0N1I3"/>
<reference evidence="2 3" key="1">
    <citation type="submission" date="2018-10" db="EMBL/GenBank/DDBJ databases">
        <title>Parasedimentitalea marina sp. nov., a psychrophilic bacterium isolated from deep seawater of the New Britain Trench.</title>
        <authorList>
            <person name="Cao J."/>
        </authorList>
    </citation>
    <scope>NUCLEOTIDE SEQUENCE [LARGE SCALE GENOMIC DNA]</scope>
    <source>
        <strain evidence="2 3">W43</strain>
    </source>
</reference>
<dbReference type="EMBL" id="CP033219">
    <property type="protein sequence ID" value="AZV77884.1"/>
    <property type="molecule type" value="Genomic_DNA"/>
</dbReference>
<dbReference type="KEGG" id="sedi:EBB79_08235"/>
<gene>
    <name evidence="2" type="ORF">EBB79_08235</name>
</gene>
<name>A0A3T0N1I3_9RHOB</name>